<keyword evidence="3 7" id="KW-1133">Transmembrane helix</keyword>
<comment type="caution">
    <text evidence="8">The sequence shown here is derived from an EMBL/GenBank/DDBJ whole genome shotgun (WGS) entry which is preliminary data.</text>
</comment>
<feature type="transmembrane region" description="Helical" evidence="7">
    <location>
        <begin position="57"/>
        <end position="79"/>
    </location>
</feature>
<dbReference type="EMBL" id="JABTTQ020001229">
    <property type="protein sequence ID" value="KAK6133122.1"/>
    <property type="molecule type" value="Genomic_DNA"/>
</dbReference>
<dbReference type="InterPro" id="IPR036259">
    <property type="entry name" value="MFS_trans_sf"/>
</dbReference>
<keyword evidence="9" id="KW-1185">Reference proteome</keyword>
<evidence type="ECO:0000256" key="6">
    <source>
        <dbReference type="ARBA" id="ARBA00049011"/>
    </source>
</evidence>
<keyword evidence="4 7" id="KW-0472">Membrane</keyword>
<evidence type="ECO:0000256" key="3">
    <source>
        <dbReference type="ARBA" id="ARBA00022989"/>
    </source>
</evidence>
<dbReference type="PANTHER" id="PTHR24064">
    <property type="entry name" value="SOLUTE CARRIER FAMILY 22 MEMBER"/>
    <property type="match status" value="1"/>
</dbReference>
<keyword evidence="2 7" id="KW-0812">Transmembrane</keyword>
<evidence type="ECO:0000256" key="1">
    <source>
        <dbReference type="ARBA" id="ARBA00004141"/>
    </source>
</evidence>
<evidence type="ECO:0000256" key="4">
    <source>
        <dbReference type="ARBA" id="ARBA00023136"/>
    </source>
</evidence>
<sequence>MEGTYKSQEHHLYSALKILIKKSWAFKRLLATMVVGFGVGMSYYGMPLGLGNLSYNLYLSVALNALSNSLSSPILFFLIGKMKRKRSLVGWALLSGTCSVASVFVRLKEMQMVLELLSFFSIGIIYGVLMIYTLELFPTCVRNSAVSITRETVLFGGLLAPLLVALGKKNGFLSYGVFGVTISVCGLFAAWMPETKGRVLFDTMEEEERNDQEVNNSVNCA</sequence>
<dbReference type="SUPFAM" id="SSF103473">
    <property type="entry name" value="MFS general substrate transporter"/>
    <property type="match status" value="1"/>
</dbReference>
<comment type="similarity">
    <text evidence="5">Belongs to the major facilitator superfamily. Phosphate:H(+) symporter (TC 2.A.1.9) family.</text>
</comment>
<comment type="catalytic activity">
    <reaction evidence="6">
        <text>phosphate(in) + H(+)(in) = phosphate(out) + H(+)(out)</text>
        <dbReference type="Rhea" id="RHEA:29939"/>
        <dbReference type="ChEBI" id="CHEBI:15378"/>
        <dbReference type="ChEBI" id="CHEBI:43474"/>
    </reaction>
    <physiologicalReaction direction="right-to-left" evidence="6">
        <dbReference type="Rhea" id="RHEA:29941"/>
    </physiologicalReaction>
</comment>
<dbReference type="Gene3D" id="1.20.1250.20">
    <property type="entry name" value="MFS general substrate transporter like domains"/>
    <property type="match status" value="1"/>
</dbReference>
<feature type="transmembrane region" description="Helical" evidence="7">
    <location>
        <begin position="25"/>
        <end position="45"/>
    </location>
</feature>
<comment type="subcellular location">
    <subcellularLocation>
        <location evidence="1">Membrane</location>
        <topology evidence="1">Multi-pass membrane protein</topology>
    </subcellularLocation>
</comment>
<organism evidence="8 9">
    <name type="scientific">Rehmannia glutinosa</name>
    <name type="common">Chinese foxglove</name>
    <dbReference type="NCBI Taxonomy" id="99300"/>
    <lineage>
        <taxon>Eukaryota</taxon>
        <taxon>Viridiplantae</taxon>
        <taxon>Streptophyta</taxon>
        <taxon>Embryophyta</taxon>
        <taxon>Tracheophyta</taxon>
        <taxon>Spermatophyta</taxon>
        <taxon>Magnoliopsida</taxon>
        <taxon>eudicotyledons</taxon>
        <taxon>Gunneridae</taxon>
        <taxon>Pentapetalae</taxon>
        <taxon>asterids</taxon>
        <taxon>lamiids</taxon>
        <taxon>Lamiales</taxon>
        <taxon>Orobanchaceae</taxon>
        <taxon>Rehmannieae</taxon>
        <taxon>Rehmannia</taxon>
    </lineage>
</organism>
<name>A0ABR0VGI8_REHGL</name>
<gene>
    <name evidence="8" type="ORF">DH2020_033161</name>
</gene>
<evidence type="ECO:0000256" key="2">
    <source>
        <dbReference type="ARBA" id="ARBA00022692"/>
    </source>
</evidence>
<evidence type="ECO:0000313" key="8">
    <source>
        <dbReference type="EMBL" id="KAK6133122.1"/>
    </source>
</evidence>
<feature type="transmembrane region" description="Helical" evidence="7">
    <location>
        <begin position="172"/>
        <end position="191"/>
    </location>
</feature>
<evidence type="ECO:0000256" key="7">
    <source>
        <dbReference type="SAM" id="Phobius"/>
    </source>
</evidence>
<evidence type="ECO:0000256" key="5">
    <source>
        <dbReference type="ARBA" id="ARBA00044504"/>
    </source>
</evidence>
<reference evidence="8 9" key="1">
    <citation type="journal article" date="2021" name="Comput. Struct. Biotechnol. J.">
        <title>De novo genome assembly of the potent medicinal plant Rehmannia glutinosa using nanopore technology.</title>
        <authorList>
            <person name="Ma L."/>
            <person name="Dong C."/>
            <person name="Song C."/>
            <person name="Wang X."/>
            <person name="Zheng X."/>
            <person name="Niu Y."/>
            <person name="Chen S."/>
            <person name="Feng W."/>
        </authorList>
    </citation>
    <scope>NUCLEOTIDE SEQUENCE [LARGE SCALE GENOMIC DNA]</scope>
    <source>
        <strain evidence="8">DH-2019</strain>
    </source>
</reference>
<evidence type="ECO:0000313" key="9">
    <source>
        <dbReference type="Proteomes" id="UP001318860"/>
    </source>
</evidence>
<feature type="transmembrane region" description="Helical" evidence="7">
    <location>
        <begin position="146"/>
        <end position="166"/>
    </location>
</feature>
<feature type="transmembrane region" description="Helical" evidence="7">
    <location>
        <begin position="113"/>
        <end position="134"/>
    </location>
</feature>
<protein>
    <submittedName>
        <fullName evidence="8">Uncharacterized protein</fullName>
    </submittedName>
</protein>
<accession>A0ABR0VGI8</accession>
<dbReference type="Proteomes" id="UP001318860">
    <property type="component" value="Unassembled WGS sequence"/>
</dbReference>
<proteinExistence type="inferred from homology"/>